<keyword evidence="3" id="KW-1185">Reference proteome</keyword>
<dbReference type="PANTHER" id="PTHR43135:SF3">
    <property type="entry name" value="ALPHA-D-RIBOSE 1-METHYLPHOSPHONATE 5-TRIPHOSPHATE DIPHOSPHATASE"/>
    <property type="match status" value="1"/>
</dbReference>
<evidence type="ECO:0000313" key="3">
    <source>
        <dbReference type="Proteomes" id="UP000316921"/>
    </source>
</evidence>
<proteinExistence type="predicted"/>
<name>A0A518BDM0_9BACT</name>
<dbReference type="InterPro" id="IPR032466">
    <property type="entry name" value="Metal_Hydrolase"/>
</dbReference>
<dbReference type="GO" id="GO:0016810">
    <property type="term" value="F:hydrolase activity, acting on carbon-nitrogen (but not peptide) bonds"/>
    <property type="evidence" value="ECO:0007669"/>
    <property type="project" value="InterPro"/>
</dbReference>
<dbReference type="Gene3D" id="3.20.20.140">
    <property type="entry name" value="Metal-dependent hydrolases"/>
    <property type="match status" value="1"/>
</dbReference>
<dbReference type="PROSITE" id="PS51257">
    <property type="entry name" value="PROKAR_LIPOPROTEIN"/>
    <property type="match status" value="1"/>
</dbReference>
<evidence type="ECO:0000313" key="2">
    <source>
        <dbReference type="EMBL" id="QDU65056.1"/>
    </source>
</evidence>
<accession>A0A518BDM0</accession>
<evidence type="ECO:0000259" key="1">
    <source>
        <dbReference type="Pfam" id="PF01979"/>
    </source>
</evidence>
<dbReference type="PANTHER" id="PTHR43135">
    <property type="entry name" value="ALPHA-D-RIBOSE 1-METHYLPHOSPHONATE 5-TRIPHOSPHATE DIPHOSPHATASE"/>
    <property type="match status" value="1"/>
</dbReference>
<dbReference type="EMBL" id="CP036287">
    <property type="protein sequence ID" value="QDU65056.1"/>
    <property type="molecule type" value="Genomic_DNA"/>
</dbReference>
<dbReference type="KEGG" id="pbap:Pla133_01190"/>
<dbReference type="InterPro" id="IPR051781">
    <property type="entry name" value="Metallo-dep_Hydrolase"/>
</dbReference>
<protein>
    <submittedName>
        <fullName evidence="2">Imidazolonepropionase</fullName>
    </submittedName>
</protein>
<organism evidence="2 3">
    <name type="scientific">Engelhardtia mirabilis</name>
    <dbReference type="NCBI Taxonomy" id="2528011"/>
    <lineage>
        <taxon>Bacteria</taxon>
        <taxon>Pseudomonadati</taxon>
        <taxon>Planctomycetota</taxon>
        <taxon>Planctomycetia</taxon>
        <taxon>Planctomycetia incertae sedis</taxon>
        <taxon>Engelhardtia</taxon>
    </lineage>
</organism>
<reference evidence="2 3" key="1">
    <citation type="submission" date="2019-02" db="EMBL/GenBank/DDBJ databases">
        <title>Deep-cultivation of Planctomycetes and their phenomic and genomic characterization uncovers novel biology.</title>
        <authorList>
            <person name="Wiegand S."/>
            <person name="Jogler M."/>
            <person name="Boedeker C."/>
            <person name="Pinto D."/>
            <person name="Vollmers J."/>
            <person name="Rivas-Marin E."/>
            <person name="Kohn T."/>
            <person name="Peeters S.H."/>
            <person name="Heuer A."/>
            <person name="Rast P."/>
            <person name="Oberbeckmann S."/>
            <person name="Bunk B."/>
            <person name="Jeske O."/>
            <person name="Meyerdierks A."/>
            <person name="Storesund J.E."/>
            <person name="Kallscheuer N."/>
            <person name="Luecker S."/>
            <person name="Lage O.M."/>
            <person name="Pohl T."/>
            <person name="Merkel B.J."/>
            <person name="Hornburger P."/>
            <person name="Mueller R.-W."/>
            <person name="Bruemmer F."/>
            <person name="Labrenz M."/>
            <person name="Spormann A.M."/>
            <person name="Op den Camp H."/>
            <person name="Overmann J."/>
            <person name="Amann R."/>
            <person name="Jetten M.S.M."/>
            <person name="Mascher T."/>
            <person name="Medema M.H."/>
            <person name="Devos D.P."/>
            <person name="Kaster A.-K."/>
            <person name="Ovreas L."/>
            <person name="Rohde M."/>
            <person name="Galperin M.Y."/>
            <person name="Jogler C."/>
        </authorList>
    </citation>
    <scope>NUCLEOTIDE SEQUENCE [LARGE SCALE GENOMIC DNA]</scope>
    <source>
        <strain evidence="2 3">Pla133</strain>
    </source>
</reference>
<gene>
    <name evidence="2" type="ORF">Pla133_01190</name>
</gene>
<feature type="domain" description="Amidohydrolase-related" evidence="1">
    <location>
        <begin position="429"/>
        <end position="482"/>
    </location>
</feature>
<dbReference type="SUPFAM" id="SSF51338">
    <property type="entry name" value="Composite domain of metallo-dependent hydrolases"/>
    <property type="match status" value="1"/>
</dbReference>
<dbReference type="AlphaFoldDB" id="A0A518BDM0"/>
<dbReference type="Pfam" id="PF01979">
    <property type="entry name" value="Amidohydro_1"/>
    <property type="match status" value="1"/>
</dbReference>
<dbReference type="Proteomes" id="UP000316921">
    <property type="component" value="Chromosome"/>
</dbReference>
<sequence>MNFNRVLGSTLRTLGLPAGPMLACGAIAPLALSCVASAGVVPVGVEVNRSGASDSGSATAASADGAAAMGAAPAVAQAHPGHVPRMQSVEGAVAGAPGGPGLAIHAAKILTCTMEGPAVFDNAVLTVKDGKIEAVGAARDVTIPGGYEDLDLGDRWLMPGMIDLHCHIGGTFDINDGIFLANPGLRASTAVRPYNSMLQMAVRSGVTTVLFIPGSGTNVGGQGVLLKTGHEHYDDAEVRNPGSLKVAQWGNPERWLFGPGKTFENYTIRNIFTRGRAYAKLWSDHDGNGGPAPQVDPQLEIFRHLFAGDAQVSVHTQIYQVVVATIMIIKGEMDVDVYIDHGTFDGYLAAPLAAKMGVNAILGPRNVDAPNRGIMNWVGANPERIQGVAAGYQERGHPMIGFNTDSPVIPQEELFLQASMAVRHGFKDDLMQTVRGLTIVPAVTAGIDDRVGCLAVGRDADIVVLGGHPADPRTQIERVFIDGVNIYERDQEHQVVW</sequence>
<dbReference type="InterPro" id="IPR006680">
    <property type="entry name" value="Amidohydro-rel"/>
</dbReference>
<dbReference type="SUPFAM" id="SSF51556">
    <property type="entry name" value="Metallo-dependent hydrolases"/>
    <property type="match status" value="1"/>
</dbReference>
<dbReference type="InterPro" id="IPR011059">
    <property type="entry name" value="Metal-dep_hydrolase_composite"/>
</dbReference>